<keyword evidence="2" id="KW-0378">Hydrolase</keyword>
<keyword evidence="3" id="KW-0408">Iron</keyword>
<dbReference type="Gene3D" id="3.60.21.10">
    <property type="match status" value="1"/>
</dbReference>
<proteinExistence type="inferred from homology"/>
<evidence type="ECO:0000256" key="2">
    <source>
        <dbReference type="ARBA" id="ARBA00022801"/>
    </source>
</evidence>
<evidence type="ECO:0000256" key="1">
    <source>
        <dbReference type="ARBA" id="ARBA00022723"/>
    </source>
</evidence>
<evidence type="ECO:0000256" key="3">
    <source>
        <dbReference type="ARBA" id="ARBA00023004"/>
    </source>
</evidence>
<dbReference type="InterPro" id="IPR050884">
    <property type="entry name" value="CNP_phosphodiesterase-III"/>
</dbReference>
<evidence type="ECO:0000259" key="5">
    <source>
        <dbReference type="Pfam" id="PF00149"/>
    </source>
</evidence>
<reference evidence="6 7" key="1">
    <citation type="submission" date="2020-03" db="EMBL/GenBank/DDBJ databases">
        <title>Genomic Encyclopedia of Type Strains, Phase IV (KMG-IV): sequencing the most valuable type-strain genomes for metagenomic binning, comparative biology and taxonomic classification.</title>
        <authorList>
            <person name="Goeker M."/>
        </authorList>
    </citation>
    <scope>NUCLEOTIDE SEQUENCE [LARGE SCALE GENOMIC DNA]</scope>
    <source>
        <strain evidence="6 7">DSM 27651</strain>
    </source>
</reference>
<dbReference type="EMBL" id="JAATJE010000001">
    <property type="protein sequence ID" value="NJC32728.1"/>
    <property type="molecule type" value="Genomic_DNA"/>
</dbReference>
<dbReference type="SUPFAM" id="SSF56300">
    <property type="entry name" value="Metallo-dependent phosphatases"/>
    <property type="match status" value="1"/>
</dbReference>
<feature type="domain" description="Calcineurin-like phosphoesterase" evidence="5">
    <location>
        <begin position="3"/>
        <end position="194"/>
    </location>
</feature>
<dbReference type="PANTHER" id="PTHR42988">
    <property type="entry name" value="PHOSPHOHYDROLASE"/>
    <property type="match status" value="1"/>
</dbReference>
<dbReference type="InterPro" id="IPR004843">
    <property type="entry name" value="Calcineurin-like_PHP"/>
</dbReference>
<keyword evidence="1" id="KW-0479">Metal-binding</keyword>
<protein>
    <submittedName>
        <fullName evidence="6">3',5'-cyclic AMP phosphodiesterase CpdA</fullName>
    </submittedName>
</protein>
<name>A0ABX0XHB9_9SPHN</name>
<dbReference type="PANTHER" id="PTHR42988:SF2">
    <property type="entry name" value="CYCLIC NUCLEOTIDE PHOSPHODIESTERASE CBUA0032-RELATED"/>
    <property type="match status" value="1"/>
</dbReference>
<evidence type="ECO:0000256" key="4">
    <source>
        <dbReference type="ARBA" id="ARBA00025742"/>
    </source>
</evidence>
<gene>
    <name evidence="6" type="ORF">GGR88_000202</name>
</gene>
<keyword evidence="7" id="KW-1185">Reference proteome</keyword>
<comment type="caution">
    <text evidence="6">The sequence shown here is derived from an EMBL/GenBank/DDBJ whole genome shotgun (WGS) entry which is preliminary data.</text>
</comment>
<dbReference type="Proteomes" id="UP000734218">
    <property type="component" value="Unassembled WGS sequence"/>
</dbReference>
<dbReference type="RefSeq" id="WP_167952113.1">
    <property type="nucleotide sequence ID" value="NZ_JAATJE010000001.1"/>
</dbReference>
<organism evidence="6 7">
    <name type="scientific">Sphingomonas jejuensis</name>
    <dbReference type="NCBI Taxonomy" id="904715"/>
    <lineage>
        <taxon>Bacteria</taxon>
        <taxon>Pseudomonadati</taxon>
        <taxon>Pseudomonadota</taxon>
        <taxon>Alphaproteobacteria</taxon>
        <taxon>Sphingomonadales</taxon>
        <taxon>Sphingomonadaceae</taxon>
        <taxon>Sphingomonas</taxon>
    </lineage>
</organism>
<evidence type="ECO:0000313" key="7">
    <source>
        <dbReference type="Proteomes" id="UP000734218"/>
    </source>
</evidence>
<evidence type="ECO:0000313" key="6">
    <source>
        <dbReference type="EMBL" id="NJC32728.1"/>
    </source>
</evidence>
<accession>A0ABX0XHB9</accession>
<dbReference type="InterPro" id="IPR029052">
    <property type="entry name" value="Metallo-depent_PP-like"/>
</dbReference>
<comment type="similarity">
    <text evidence="4">Belongs to the cyclic nucleotide phosphodiesterase class-III family.</text>
</comment>
<dbReference type="Pfam" id="PF00149">
    <property type="entry name" value="Metallophos"/>
    <property type="match status" value="1"/>
</dbReference>
<sequence>MTRFFHVSDIHFGAEDVEAIAWFGTVVRDERPDGVVMTGDLTMRAKKSEFEAASAFLSGLGVPVSVEVGNHDIPYYYNPIRRLLRPYRRYLAVEQMVEKPLDLKSVTVVPLRTTARAQLRFDWSKGNVTRPRLAESLALVEAAPADHAVIVACHHPLMEADTRASANTRGGKGALAALAAAGADAVLSGHVHDPFDIAVDIGGRSVRMIGAGTLSRRTRDTPASFNDIRVGADGSISVTVRTMAG</sequence>